<name>A0A6J4I570_9CYAN</name>
<dbReference type="AlphaFoldDB" id="A0A6J4I570"/>
<reference evidence="1" key="1">
    <citation type="submission" date="2020-02" db="EMBL/GenBank/DDBJ databases">
        <authorList>
            <person name="Meier V. D."/>
        </authorList>
    </citation>
    <scope>NUCLEOTIDE SEQUENCE</scope>
    <source>
        <strain evidence="1">AVDCRST_MAG92</strain>
    </source>
</reference>
<organism evidence="1">
    <name type="scientific">uncultured Coleofasciculus sp</name>
    <dbReference type="NCBI Taxonomy" id="1267456"/>
    <lineage>
        <taxon>Bacteria</taxon>
        <taxon>Bacillati</taxon>
        <taxon>Cyanobacteriota</taxon>
        <taxon>Cyanophyceae</taxon>
        <taxon>Coleofasciculales</taxon>
        <taxon>Coleofasciculaceae</taxon>
        <taxon>Coleofasciculus</taxon>
        <taxon>environmental samples</taxon>
    </lineage>
</organism>
<evidence type="ECO:0000313" key="1">
    <source>
        <dbReference type="EMBL" id="CAA9241454.1"/>
    </source>
</evidence>
<accession>A0A6J4I570</accession>
<sequence>MKFQPNSSSPVKWTEIFIQSSLDDFSYETEV</sequence>
<protein>
    <submittedName>
        <fullName evidence="1">Uncharacterized protein</fullName>
    </submittedName>
</protein>
<gene>
    <name evidence="1" type="ORF">AVDCRST_MAG92-1548</name>
</gene>
<proteinExistence type="predicted"/>
<dbReference type="EMBL" id="CADCTM010000225">
    <property type="protein sequence ID" value="CAA9241454.1"/>
    <property type="molecule type" value="Genomic_DNA"/>
</dbReference>